<gene>
    <name evidence="1" type="ORF">QCA50_019101</name>
</gene>
<dbReference type="Proteomes" id="UP001385951">
    <property type="component" value="Unassembled WGS sequence"/>
</dbReference>
<accession>A0AAW0FKN4</accession>
<proteinExistence type="predicted"/>
<reference evidence="1 2" key="1">
    <citation type="submission" date="2022-09" db="EMBL/GenBank/DDBJ databases">
        <authorList>
            <person name="Palmer J.M."/>
        </authorList>
    </citation>
    <scope>NUCLEOTIDE SEQUENCE [LARGE SCALE GENOMIC DNA]</scope>
    <source>
        <strain evidence="1 2">DSM 7382</strain>
    </source>
</reference>
<evidence type="ECO:0000313" key="2">
    <source>
        <dbReference type="Proteomes" id="UP001385951"/>
    </source>
</evidence>
<organism evidence="1 2">
    <name type="scientific">Cerrena zonata</name>
    <dbReference type="NCBI Taxonomy" id="2478898"/>
    <lineage>
        <taxon>Eukaryota</taxon>
        <taxon>Fungi</taxon>
        <taxon>Dikarya</taxon>
        <taxon>Basidiomycota</taxon>
        <taxon>Agaricomycotina</taxon>
        <taxon>Agaricomycetes</taxon>
        <taxon>Polyporales</taxon>
        <taxon>Cerrenaceae</taxon>
        <taxon>Cerrena</taxon>
    </lineage>
</organism>
<dbReference type="AlphaFoldDB" id="A0AAW0FKN4"/>
<dbReference type="EMBL" id="JASBNA010000080">
    <property type="protein sequence ID" value="KAK7677911.1"/>
    <property type="molecule type" value="Genomic_DNA"/>
</dbReference>
<name>A0AAW0FKN4_9APHY</name>
<keyword evidence="2" id="KW-1185">Reference proteome</keyword>
<evidence type="ECO:0000313" key="1">
    <source>
        <dbReference type="EMBL" id="KAK7677911.1"/>
    </source>
</evidence>
<comment type="caution">
    <text evidence="1">The sequence shown here is derived from an EMBL/GenBank/DDBJ whole genome shotgun (WGS) entry which is preliminary data.</text>
</comment>
<sequence length="203" mass="22826">MAPWLLVAPSLPDNNCDQDPEIAVDAPGIARIITLACVTLACQTREPEPLGVQVFDWSDILSKMKHYLNIEENLKTAKIILRRGWGSRKPETLVGAKSYLLTPTGSFDELVSADNELRSLLDKTILQVSFQQGDPFFHQRLEPKILELQLSKVCTSSSASLPNPSSTILKTFDWYPRSFMPLHRQIPIMLAMESETVRCTHYA</sequence>
<protein>
    <submittedName>
        <fullName evidence="1">Uncharacterized protein</fullName>
    </submittedName>
</protein>